<dbReference type="InterPro" id="IPR029069">
    <property type="entry name" value="HotDog_dom_sf"/>
</dbReference>
<evidence type="ECO:0000256" key="1">
    <source>
        <dbReference type="ARBA" id="ARBA00008324"/>
    </source>
</evidence>
<feature type="domain" description="Thioesterase" evidence="4">
    <location>
        <begin position="57"/>
        <end position="125"/>
    </location>
</feature>
<protein>
    <submittedName>
        <fullName evidence="5">PaaI family thioesterase</fullName>
    </submittedName>
</protein>
<comment type="similarity">
    <text evidence="1">Belongs to the thioesterase PaaI family.</text>
</comment>
<dbReference type="SUPFAM" id="SSF54637">
    <property type="entry name" value="Thioesterase/thiol ester dehydrase-isomerase"/>
    <property type="match status" value="1"/>
</dbReference>
<dbReference type="InterPro" id="IPR006683">
    <property type="entry name" value="Thioestr_dom"/>
</dbReference>
<feature type="region of interest" description="Disordered" evidence="3">
    <location>
        <begin position="124"/>
        <end position="156"/>
    </location>
</feature>
<evidence type="ECO:0000313" key="5">
    <source>
        <dbReference type="EMBL" id="MBS2545413.1"/>
    </source>
</evidence>
<keyword evidence="2" id="KW-0378">Hydrolase</keyword>
<name>A0ABS5KH34_9ACTN</name>
<dbReference type="CDD" id="cd03443">
    <property type="entry name" value="PaaI_thioesterase"/>
    <property type="match status" value="1"/>
</dbReference>
<proteinExistence type="inferred from homology"/>
<evidence type="ECO:0000313" key="6">
    <source>
        <dbReference type="Proteomes" id="UP000730482"/>
    </source>
</evidence>
<keyword evidence="6" id="KW-1185">Reference proteome</keyword>
<dbReference type="Proteomes" id="UP000730482">
    <property type="component" value="Unassembled WGS sequence"/>
</dbReference>
<reference evidence="5 6" key="1">
    <citation type="submission" date="2020-02" db="EMBL/GenBank/DDBJ databases">
        <title>Acidophilic actinobacteria isolated from forest soil.</title>
        <authorList>
            <person name="Golinska P."/>
        </authorList>
    </citation>
    <scope>NUCLEOTIDE SEQUENCE [LARGE SCALE GENOMIC DNA]</scope>
    <source>
        <strain evidence="5 6">NL8</strain>
    </source>
</reference>
<evidence type="ECO:0000256" key="3">
    <source>
        <dbReference type="SAM" id="MobiDB-lite"/>
    </source>
</evidence>
<sequence length="169" mass="17866">MTDHHASPALTPAQATEILHENFAPWIQTLNLEVEETTPTTTTLRLPWNPTLAREGGTLCGQALMAAADTATVLAISAARGAYCPMTTVQQNTTFQRPIKATDVLITARVTKLGRTLAFTDITMTPAPPVNRGEAEARGAAQAEPEAQPTEATLPPPAAHATTVYAILA</sequence>
<dbReference type="Gene3D" id="3.10.129.10">
    <property type="entry name" value="Hotdog Thioesterase"/>
    <property type="match status" value="1"/>
</dbReference>
<dbReference type="PANTHER" id="PTHR21660:SF1">
    <property type="entry name" value="ACYL-COENZYME A THIOESTERASE 13"/>
    <property type="match status" value="1"/>
</dbReference>
<organism evidence="5 6">
    <name type="scientific">Catenulispora pinistramenti</name>
    <dbReference type="NCBI Taxonomy" id="2705254"/>
    <lineage>
        <taxon>Bacteria</taxon>
        <taxon>Bacillati</taxon>
        <taxon>Actinomycetota</taxon>
        <taxon>Actinomycetes</taxon>
        <taxon>Catenulisporales</taxon>
        <taxon>Catenulisporaceae</taxon>
        <taxon>Catenulispora</taxon>
    </lineage>
</organism>
<dbReference type="InterPro" id="IPR039298">
    <property type="entry name" value="ACOT13"/>
</dbReference>
<feature type="compositionally biased region" description="Low complexity" evidence="3">
    <location>
        <begin position="138"/>
        <end position="156"/>
    </location>
</feature>
<comment type="caution">
    <text evidence="5">The sequence shown here is derived from an EMBL/GenBank/DDBJ whole genome shotgun (WGS) entry which is preliminary data.</text>
</comment>
<dbReference type="PANTHER" id="PTHR21660">
    <property type="entry name" value="THIOESTERASE SUPERFAMILY MEMBER-RELATED"/>
    <property type="match status" value="1"/>
</dbReference>
<dbReference type="Pfam" id="PF03061">
    <property type="entry name" value="4HBT"/>
    <property type="match status" value="1"/>
</dbReference>
<evidence type="ECO:0000259" key="4">
    <source>
        <dbReference type="Pfam" id="PF03061"/>
    </source>
</evidence>
<accession>A0ABS5KH34</accession>
<gene>
    <name evidence="5" type="ORF">KGQ19_00885</name>
</gene>
<dbReference type="EMBL" id="JAAFYZ010000002">
    <property type="protein sequence ID" value="MBS2545413.1"/>
    <property type="molecule type" value="Genomic_DNA"/>
</dbReference>
<evidence type="ECO:0000256" key="2">
    <source>
        <dbReference type="ARBA" id="ARBA00022801"/>
    </source>
</evidence>